<feature type="chain" id="PRO_5035748957" evidence="2">
    <location>
        <begin position="21"/>
        <end position="185"/>
    </location>
</feature>
<reference evidence="3 4" key="1">
    <citation type="submission" date="2020-01" db="EMBL/GenBank/DDBJ databases">
        <authorList>
            <person name="Gupta K D."/>
        </authorList>
    </citation>
    <scope>NUCLEOTIDE SEQUENCE [LARGE SCALE GENOMIC DNA]</scope>
</reference>
<dbReference type="AlphaFoldDB" id="A0A8S0VW79"/>
<comment type="caution">
    <text evidence="3">The sequence shown here is derived from an EMBL/GenBank/DDBJ whole genome shotgun (WGS) entry which is preliminary data.</text>
</comment>
<name>A0A8S0VW79_CYCAE</name>
<feature type="signal peptide" evidence="2">
    <location>
        <begin position="1"/>
        <end position="20"/>
    </location>
</feature>
<evidence type="ECO:0000256" key="2">
    <source>
        <dbReference type="SAM" id="SignalP"/>
    </source>
</evidence>
<evidence type="ECO:0000313" key="3">
    <source>
        <dbReference type="EMBL" id="CAA7259004.1"/>
    </source>
</evidence>
<dbReference type="EMBL" id="CACVBS010000013">
    <property type="protein sequence ID" value="CAA7259004.1"/>
    <property type="molecule type" value="Genomic_DNA"/>
</dbReference>
<dbReference type="Proteomes" id="UP000467700">
    <property type="component" value="Unassembled WGS sequence"/>
</dbReference>
<feature type="compositionally biased region" description="Basic residues" evidence="1">
    <location>
        <begin position="174"/>
        <end position="185"/>
    </location>
</feature>
<keyword evidence="2" id="KW-0732">Signal</keyword>
<evidence type="ECO:0000313" key="4">
    <source>
        <dbReference type="Proteomes" id="UP000467700"/>
    </source>
</evidence>
<organism evidence="3 4">
    <name type="scientific">Cyclocybe aegerita</name>
    <name type="common">Black poplar mushroom</name>
    <name type="synonym">Agrocybe aegerita</name>
    <dbReference type="NCBI Taxonomy" id="1973307"/>
    <lineage>
        <taxon>Eukaryota</taxon>
        <taxon>Fungi</taxon>
        <taxon>Dikarya</taxon>
        <taxon>Basidiomycota</taxon>
        <taxon>Agaricomycotina</taxon>
        <taxon>Agaricomycetes</taxon>
        <taxon>Agaricomycetidae</taxon>
        <taxon>Agaricales</taxon>
        <taxon>Agaricineae</taxon>
        <taxon>Bolbitiaceae</taxon>
        <taxon>Cyclocybe</taxon>
    </lineage>
</organism>
<gene>
    <name evidence="3" type="ORF">AAE3_LOCUS1525</name>
</gene>
<sequence length="185" mass="20224">MFAPKYLLVAFALFASLVSAAPIAEYSDEGELAAREPLPNLKHLAQAVGVARKIRTAIKPKPNGAVFWSGTKTTKKGKEVSVKADATKFAKKHGKETLNMALKKHGVKIPTEKQNPHSPRLWNIASKLMAQRAKGETHAVLGSKVRPGSVWNKIEKPTLMKNKKVTKVTEHNAATKKKTVTKGKK</sequence>
<dbReference type="OrthoDB" id="2909885at2759"/>
<dbReference type="SUPFAM" id="SSF52309">
    <property type="entry name" value="N-(deoxy)ribosyltransferase-like"/>
    <property type="match status" value="1"/>
</dbReference>
<protein>
    <submittedName>
        <fullName evidence="3">Uncharacterized protein</fullName>
    </submittedName>
</protein>
<accession>A0A8S0VW79</accession>
<proteinExistence type="predicted"/>
<feature type="region of interest" description="Disordered" evidence="1">
    <location>
        <begin position="166"/>
        <end position="185"/>
    </location>
</feature>
<evidence type="ECO:0000256" key="1">
    <source>
        <dbReference type="SAM" id="MobiDB-lite"/>
    </source>
</evidence>
<keyword evidence="4" id="KW-1185">Reference proteome</keyword>